<feature type="region of interest" description="Disordered" evidence="3">
    <location>
        <begin position="36"/>
        <end position="55"/>
    </location>
</feature>
<dbReference type="Gene3D" id="3.30.70.360">
    <property type="match status" value="1"/>
</dbReference>
<proteinExistence type="predicted"/>
<protein>
    <submittedName>
        <fullName evidence="4">Uncharacterized protein</fullName>
    </submittedName>
</protein>
<keyword evidence="5" id="KW-1185">Reference proteome</keyword>
<dbReference type="GO" id="GO:0016813">
    <property type="term" value="F:hydrolase activity, acting on carbon-nitrogen (but not peptide) bonds, in linear amidines"/>
    <property type="evidence" value="ECO:0007669"/>
    <property type="project" value="InterPro"/>
</dbReference>
<gene>
    <name evidence="4" type="ORF">M8C21_009731</name>
</gene>
<dbReference type="PANTHER" id="PTHR32494:SF19">
    <property type="entry name" value="ALLANTOATE DEIMINASE-RELATED"/>
    <property type="match status" value="1"/>
</dbReference>
<dbReference type="EMBL" id="JAMZMK010007382">
    <property type="protein sequence ID" value="KAI7745029.1"/>
    <property type="molecule type" value="Genomic_DNA"/>
</dbReference>
<feature type="non-terminal residue" evidence="4">
    <location>
        <position position="1"/>
    </location>
</feature>
<accession>A0AAD5GL77</accession>
<dbReference type="PANTHER" id="PTHR32494">
    <property type="entry name" value="ALLANTOATE DEIMINASE-RELATED"/>
    <property type="match status" value="1"/>
</dbReference>
<dbReference type="AlphaFoldDB" id="A0AAD5GL77"/>
<keyword evidence="2" id="KW-0378">Hydrolase</keyword>
<dbReference type="Gene3D" id="3.40.630.10">
    <property type="entry name" value="Zn peptidases"/>
    <property type="match status" value="1"/>
</dbReference>
<evidence type="ECO:0000313" key="4">
    <source>
        <dbReference type="EMBL" id="KAI7745029.1"/>
    </source>
</evidence>
<sequence length="164" mass="18200">GYGYVGQFFRLNKIPSPDDNYSLEKLYYSSARSLSRSHTPTDTVQEPLLDGHVSRQSPPALETNTMLCVLFSLCRAAHRTRFENEGISIGIVSAIAAPASIKVDFGGNRGHVGTVLMPQRKNAVALCLTTVKNKDKMEFNSFLEGIKAKFNDKYDGLKNIWVVE</sequence>
<dbReference type="GO" id="GO:0046872">
    <property type="term" value="F:metal ion binding"/>
    <property type="evidence" value="ECO:0007669"/>
    <property type="project" value="UniProtKB-KW"/>
</dbReference>
<organism evidence="4 5">
    <name type="scientific">Ambrosia artemisiifolia</name>
    <name type="common">Common ragweed</name>
    <dbReference type="NCBI Taxonomy" id="4212"/>
    <lineage>
        <taxon>Eukaryota</taxon>
        <taxon>Viridiplantae</taxon>
        <taxon>Streptophyta</taxon>
        <taxon>Embryophyta</taxon>
        <taxon>Tracheophyta</taxon>
        <taxon>Spermatophyta</taxon>
        <taxon>Magnoliopsida</taxon>
        <taxon>eudicotyledons</taxon>
        <taxon>Gunneridae</taxon>
        <taxon>Pentapetalae</taxon>
        <taxon>asterids</taxon>
        <taxon>campanulids</taxon>
        <taxon>Asterales</taxon>
        <taxon>Asteraceae</taxon>
        <taxon>Asteroideae</taxon>
        <taxon>Heliantheae alliance</taxon>
        <taxon>Heliantheae</taxon>
        <taxon>Ambrosia</taxon>
    </lineage>
</organism>
<evidence type="ECO:0000313" key="5">
    <source>
        <dbReference type="Proteomes" id="UP001206925"/>
    </source>
</evidence>
<dbReference type="Proteomes" id="UP001206925">
    <property type="component" value="Unassembled WGS sequence"/>
</dbReference>
<name>A0AAD5GL77_AMBAR</name>
<evidence type="ECO:0000256" key="1">
    <source>
        <dbReference type="ARBA" id="ARBA00022723"/>
    </source>
</evidence>
<comment type="caution">
    <text evidence="4">The sequence shown here is derived from an EMBL/GenBank/DDBJ whole genome shotgun (WGS) entry which is preliminary data.</text>
</comment>
<evidence type="ECO:0000256" key="3">
    <source>
        <dbReference type="SAM" id="MobiDB-lite"/>
    </source>
</evidence>
<evidence type="ECO:0000256" key="2">
    <source>
        <dbReference type="ARBA" id="ARBA00022801"/>
    </source>
</evidence>
<reference evidence="4" key="1">
    <citation type="submission" date="2022-06" db="EMBL/GenBank/DDBJ databases">
        <title>Uncovering the hologenomic basis of an extraordinary plant invasion.</title>
        <authorList>
            <person name="Bieker V.C."/>
            <person name="Martin M.D."/>
            <person name="Gilbert T."/>
            <person name="Hodgins K."/>
            <person name="Battlay P."/>
            <person name="Petersen B."/>
            <person name="Wilson J."/>
        </authorList>
    </citation>
    <scope>NUCLEOTIDE SEQUENCE</scope>
    <source>
        <strain evidence="4">AA19_3_7</strain>
        <tissue evidence="4">Leaf</tissue>
    </source>
</reference>
<dbReference type="InterPro" id="IPR010158">
    <property type="entry name" value="Amidase_Cbmase"/>
</dbReference>
<keyword evidence="1" id="KW-0479">Metal-binding</keyword>